<dbReference type="EMBL" id="GEGO01007347">
    <property type="protein sequence ID" value="JAR88057.1"/>
    <property type="molecule type" value="Transcribed_RNA"/>
</dbReference>
<proteinExistence type="predicted"/>
<evidence type="ECO:0000313" key="1">
    <source>
        <dbReference type="EMBL" id="JAR88057.1"/>
    </source>
</evidence>
<sequence length="367" mass="39870">MPLLQRGEVYDIVMWGSASLSDVLDNVLVSVNSDPETIQAFSESKLPVQDSPAVLAIVIEKFYQEARQKQSGVNTDGVCGLSPCLVVQLIPSLDSLTIYLNCMTAAVELVGIGPGTLVQLEGMSVNQSRRLNRYISASADSSITILSCGEAKHVCKTRLGGKWPFPGGPCNGLAYGAPSAWHCCIVDKIEVTLSPTCDRCGRRKTCAPSCRPLGSVPRATATARFQANSWGECVAVCHGDQVRKLLRLPESLWTALLRQVFRSGLPCQFASKKNPAGTPAHCPVPVHPLEEALDKWCKRATLLRCVALACTEYRTRGFTKRQSQTASAELKPQRHLQVSDIQEANPGLIKLQLSRCQNYGSDKNQSS</sequence>
<reference evidence="1" key="1">
    <citation type="journal article" date="2018" name="PLoS Negl. Trop. Dis.">
        <title>Sialome diversity of ticks revealed by RNAseq of single tick salivary glands.</title>
        <authorList>
            <person name="Perner J."/>
            <person name="Kropackova S."/>
            <person name="Kopacek P."/>
            <person name="Ribeiro J.M."/>
        </authorList>
    </citation>
    <scope>NUCLEOTIDE SEQUENCE</scope>
    <source>
        <strain evidence="1">Siblings of single egg batch collected in Ceske Budejovice</strain>
        <tissue evidence="1">Salivary glands</tissue>
    </source>
</reference>
<name>A0A147BBB2_IXORI</name>
<accession>A0A147BBB2</accession>
<protein>
    <submittedName>
        <fullName evidence="1">Uncharacterized protein</fullName>
    </submittedName>
</protein>
<organism evidence="1">
    <name type="scientific">Ixodes ricinus</name>
    <name type="common">Common tick</name>
    <name type="synonym">Acarus ricinus</name>
    <dbReference type="NCBI Taxonomy" id="34613"/>
    <lineage>
        <taxon>Eukaryota</taxon>
        <taxon>Metazoa</taxon>
        <taxon>Ecdysozoa</taxon>
        <taxon>Arthropoda</taxon>
        <taxon>Chelicerata</taxon>
        <taxon>Arachnida</taxon>
        <taxon>Acari</taxon>
        <taxon>Parasitiformes</taxon>
        <taxon>Ixodida</taxon>
        <taxon>Ixodoidea</taxon>
        <taxon>Ixodidae</taxon>
        <taxon>Ixodinae</taxon>
        <taxon>Ixodes</taxon>
    </lineage>
</organism>
<dbReference type="AlphaFoldDB" id="A0A147BBB2"/>